<name>A0A0F9GFM9_9ZZZZ</name>
<dbReference type="InterPro" id="IPR021341">
    <property type="entry name" value="DUF2958"/>
</dbReference>
<accession>A0A0F9GFM9</accession>
<evidence type="ECO:0000313" key="1">
    <source>
        <dbReference type="EMBL" id="KKL89346.1"/>
    </source>
</evidence>
<evidence type="ECO:0008006" key="2">
    <source>
        <dbReference type="Google" id="ProtNLM"/>
    </source>
</evidence>
<comment type="caution">
    <text evidence="1">The sequence shown here is derived from an EMBL/GenBank/DDBJ whole genome shotgun (WGS) entry which is preliminary data.</text>
</comment>
<reference evidence="1" key="1">
    <citation type="journal article" date="2015" name="Nature">
        <title>Complex archaea that bridge the gap between prokaryotes and eukaryotes.</title>
        <authorList>
            <person name="Spang A."/>
            <person name="Saw J.H."/>
            <person name="Jorgensen S.L."/>
            <person name="Zaremba-Niedzwiedzka K."/>
            <person name="Martijn J."/>
            <person name="Lind A.E."/>
            <person name="van Eijk R."/>
            <person name="Schleper C."/>
            <person name="Guy L."/>
            <person name="Ettema T.J."/>
        </authorList>
    </citation>
    <scope>NUCLEOTIDE SEQUENCE</scope>
</reference>
<organism evidence="1">
    <name type="scientific">marine sediment metagenome</name>
    <dbReference type="NCBI Taxonomy" id="412755"/>
    <lineage>
        <taxon>unclassified sequences</taxon>
        <taxon>metagenomes</taxon>
        <taxon>ecological metagenomes</taxon>
    </lineage>
</organism>
<dbReference type="Pfam" id="PF11171">
    <property type="entry name" value="DUF2958"/>
    <property type="match status" value="1"/>
</dbReference>
<protein>
    <recommendedName>
        <fullName evidence="2">DUF2958 domain-containing protein</fullName>
    </recommendedName>
</protein>
<proteinExistence type="predicted"/>
<sequence>MADLEASTFQKRPAYRYIRKSDKLPALGATRDELDPTAYIKLFNPTGGGTWFVVEYDPATRVAFGLVDGLEREAGDFSMAELVDYRGQFGLPIERDLHWSPRPLSKCA</sequence>
<gene>
    <name evidence="1" type="ORF">LCGC14_1915660</name>
</gene>
<dbReference type="EMBL" id="LAZR01020312">
    <property type="protein sequence ID" value="KKL89346.1"/>
    <property type="molecule type" value="Genomic_DNA"/>
</dbReference>
<dbReference type="AlphaFoldDB" id="A0A0F9GFM9"/>